<proteinExistence type="predicted"/>
<evidence type="ECO:0000313" key="3">
    <source>
        <dbReference type="Proteomes" id="UP000199233"/>
    </source>
</evidence>
<sequence>MDSRAEKLQQLLRDARLWRGDRQAPLRAWPTGYGALDALLPGGGWPCGNLSEIVYAQCGVGELRLATPLLARLTQQQRPVALIAPPYLPYAPALQQQGLNLQHTHIIDAAQEPDALWAAEELLRAGAGAVLLWQERLDLHTQRRLQLAAEQGDGVLLAYRRGQQSAHGTAALSLRIARVAQRAQVEVLKCRGARPAQPCLLAS</sequence>
<dbReference type="EMBL" id="FOFS01000005">
    <property type="protein sequence ID" value="SEQ30478.1"/>
    <property type="molecule type" value="Genomic_DNA"/>
</dbReference>
<dbReference type="InterPro" id="IPR017166">
    <property type="entry name" value="UCP037290"/>
</dbReference>
<dbReference type="Proteomes" id="UP000199233">
    <property type="component" value="Unassembled WGS sequence"/>
</dbReference>
<dbReference type="AlphaFoldDB" id="A0A1H9EZP9"/>
<dbReference type="Gene3D" id="3.40.50.300">
    <property type="entry name" value="P-loop containing nucleotide triphosphate hydrolases"/>
    <property type="match status" value="1"/>
</dbReference>
<dbReference type="PIRSF" id="PIRSF037290">
    <property type="entry name" value="UCP037290"/>
    <property type="match status" value="1"/>
</dbReference>
<dbReference type="PANTHER" id="PTHR35369:SF3">
    <property type="entry name" value="TRANSLESION DNA SYNTHESIS-ASSOCIATED PROTEIN IMUA"/>
    <property type="match status" value="1"/>
</dbReference>
<reference evidence="3" key="1">
    <citation type="submission" date="2016-10" db="EMBL/GenBank/DDBJ databases">
        <authorList>
            <person name="Varghese N."/>
            <person name="Submissions S."/>
        </authorList>
    </citation>
    <scope>NUCLEOTIDE SEQUENCE [LARGE SCALE GENOMIC DNA]</scope>
    <source>
        <strain evidence="3">DSM 25927</strain>
    </source>
</reference>
<dbReference type="InterPro" id="IPR050356">
    <property type="entry name" value="SulA_CellDiv_inhibitor"/>
</dbReference>
<keyword evidence="1" id="KW-0227">DNA damage</keyword>
<dbReference type="RefSeq" id="WP_093284294.1">
    <property type="nucleotide sequence ID" value="NZ_FOFS01000005.1"/>
</dbReference>
<dbReference type="PANTHER" id="PTHR35369">
    <property type="entry name" value="BLR3025 PROTEIN-RELATED"/>
    <property type="match status" value="1"/>
</dbReference>
<dbReference type="InterPro" id="IPR027417">
    <property type="entry name" value="P-loop_NTPase"/>
</dbReference>
<dbReference type="STRING" id="489703.SAMN04488038_105194"/>
<dbReference type="NCBIfam" id="NF033429">
    <property type="entry name" value="ImuA_translesion"/>
    <property type="match status" value="1"/>
</dbReference>
<dbReference type="SUPFAM" id="SSF52540">
    <property type="entry name" value="P-loop containing nucleoside triphosphate hydrolases"/>
    <property type="match status" value="1"/>
</dbReference>
<evidence type="ECO:0000256" key="1">
    <source>
        <dbReference type="ARBA" id="ARBA00022763"/>
    </source>
</evidence>
<dbReference type="OrthoDB" id="9811176at2"/>
<evidence type="ECO:0000313" key="2">
    <source>
        <dbReference type="EMBL" id="SEQ30478.1"/>
    </source>
</evidence>
<organism evidence="2 3">
    <name type="scientific">Solimonas aquatica</name>
    <dbReference type="NCBI Taxonomy" id="489703"/>
    <lineage>
        <taxon>Bacteria</taxon>
        <taxon>Pseudomonadati</taxon>
        <taxon>Pseudomonadota</taxon>
        <taxon>Gammaproteobacteria</taxon>
        <taxon>Nevskiales</taxon>
        <taxon>Nevskiaceae</taxon>
        <taxon>Solimonas</taxon>
    </lineage>
</organism>
<protein>
    <submittedName>
        <fullName evidence="2">Uncharacterized conserved protein</fullName>
    </submittedName>
</protein>
<keyword evidence="3" id="KW-1185">Reference proteome</keyword>
<gene>
    <name evidence="2" type="ORF">SAMN04488038_105194</name>
</gene>
<dbReference type="InterPro" id="IPR047610">
    <property type="entry name" value="ImuA_translesion"/>
</dbReference>
<name>A0A1H9EZP9_9GAMM</name>
<dbReference type="GO" id="GO:0006281">
    <property type="term" value="P:DNA repair"/>
    <property type="evidence" value="ECO:0007669"/>
    <property type="project" value="TreeGrafter"/>
</dbReference>
<accession>A0A1H9EZP9</accession>